<dbReference type="AlphaFoldDB" id="A0AAV5FWW2"/>
<reference evidence="2" key="2">
    <citation type="submission" date="2021-12" db="EMBL/GenBank/DDBJ databases">
        <title>Resequencing data analysis of finger millet.</title>
        <authorList>
            <person name="Hatakeyama M."/>
            <person name="Aluri S."/>
            <person name="Balachadran M.T."/>
            <person name="Sivarajan S.R."/>
            <person name="Poveda L."/>
            <person name="Shimizu-Inatsugi R."/>
            <person name="Schlapbach R."/>
            <person name="Sreeman S.M."/>
            <person name="Shimizu K.K."/>
        </authorList>
    </citation>
    <scope>NUCLEOTIDE SEQUENCE</scope>
</reference>
<organism evidence="2 3">
    <name type="scientific">Eleusine coracana subsp. coracana</name>
    <dbReference type="NCBI Taxonomy" id="191504"/>
    <lineage>
        <taxon>Eukaryota</taxon>
        <taxon>Viridiplantae</taxon>
        <taxon>Streptophyta</taxon>
        <taxon>Embryophyta</taxon>
        <taxon>Tracheophyta</taxon>
        <taxon>Spermatophyta</taxon>
        <taxon>Magnoliopsida</taxon>
        <taxon>Liliopsida</taxon>
        <taxon>Poales</taxon>
        <taxon>Poaceae</taxon>
        <taxon>PACMAD clade</taxon>
        <taxon>Chloridoideae</taxon>
        <taxon>Cynodonteae</taxon>
        <taxon>Eleusininae</taxon>
        <taxon>Eleusine</taxon>
    </lineage>
</organism>
<evidence type="ECO:0000313" key="3">
    <source>
        <dbReference type="Proteomes" id="UP001054889"/>
    </source>
</evidence>
<evidence type="ECO:0000256" key="1">
    <source>
        <dbReference type="SAM" id="MobiDB-lite"/>
    </source>
</evidence>
<protein>
    <submittedName>
        <fullName evidence="2">Uncharacterized protein</fullName>
    </submittedName>
</protein>
<accession>A0AAV5FWW2</accession>
<comment type="caution">
    <text evidence="2">The sequence shown here is derived from an EMBL/GenBank/DDBJ whole genome shotgun (WGS) entry which is preliminary data.</text>
</comment>
<keyword evidence="3" id="KW-1185">Reference proteome</keyword>
<proteinExistence type="predicted"/>
<feature type="compositionally biased region" description="Low complexity" evidence="1">
    <location>
        <begin position="18"/>
        <end position="64"/>
    </location>
</feature>
<dbReference type="Proteomes" id="UP001054889">
    <property type="component" value="Unassembled WGS sequence"/>
</dbReference>
<sequence>MGGAGAKIGASDGAEDLPGLPGAAPMAGGAAAPSANAGHATSSSIPARSRPPAMVHTSSSSSTPPTSPPHLPFPARSRRPCTVLS</sequence>
<reference evidence="2" key="1">
    <citation type="journal article" date="2018" name="DNA Res.">
        <title>Multiple hybrid de novo genome assembly of finger millet, an orphan allotetraploid crop.</title>
        <authorList>
            <person name="Hatakeyama M."/>
            <person name="Aluri S."/>
            <person name="Balachadran M.T."/>
            <person name="Sivarajan S.R."/>
            <person name="Patrignani A."/>
            <person name="Gruter S."/>
            <person name="Poveda L."/>
            <person name="Shimizu-Inatsugi R."/>
            <person name="Baeten J."/>
            <person name="Francoijs K.J."/>
            <person name="Nataraja K.N."/>
            <person name="Reddy Y.A.N."/>
            <person name="Phadnis S."/>
            <person name="Ravikumar R.L."/>
            <person name="Schlapbach R."/>
            <person name="Sreeman S.M."/>
            <person name="Shimizu K.K."/>
        </authorList>
    </citation>
    <scope>NUCLEOTIDE SEQUENCE</scope>
</reference>
<feature type="region of interest" description="Disordered" evidence="1">
    <location>
        <begin position="1"/>
        <end position="85"/>
    </location>
</feature>
<evidence type="ECO:0000313" key="2">
    <source>
        <dbReference type="EMBL" id="GJN39512.1"/>
    </source>
</evidence>
<gene>
    <name evidence="2" type="primary">gb28635</name>
    <name evidence="2" type="ORF">PR202_gb28635</name>
</gene>
<name>A0AAV5FWW2_ELECO</name>
<dbReference type="EMBL" id="BQKI01000098">
    <property type="protein sequence ID" value="GJN39512.1"/>
    <property type="molecule type" value="Genomic_DNA"/>
</dbReference>